<dbReference type="AlphaFoldDB" id="A0A267E4J1"/>
<keyword evidence="7 11" id="KW-0406">Ion transport</keyword>
<gene>
    <name evidence="13" type="ORF">BOX15_Mlig033810g1</name>
</gene>
<evidence type="ECO:0000256" key="11">
    <source>
        <dbReference type="RuleBase" id="RU000679"/>
    </source>
</evidence>
<evidence type="ECO:0000256" key="10">
    <source>
        <dbReference type="ARBA" id="ARBA00023303"/>
    </source>
</evidence>
<evidence type="ECO:0000313" key="13">
    <source>
        <dbReference type="EMBL" id="PAA55834.1"/>
    </source>
</evidence>
<comment type="subcellular location">
    <subcellularLocation>
        <location evidence="1">Membrane</location>
        <topology evidence="1">Multi-pass membrane protein</topology>
    </subcellularLocation>
</comment>
<evidence type="ECO:0000256" key="3">
    <source>
        <dbReference type="ARBA" id="ARBA00022461"/>
    </source>
</evidence>
<evidence type="ECO:0000256" key="4">
    <source>
        <dbReference type="ARBA" id="ARBA00022692"/>
    </source>
</evidence>
<evidence type="ECO:0000313" key="14">
    <source>
        <dbReference type="Proteomes" id="UP000215902"/>
    </source>
</evidence>
<dbReference type="PANTHER" id="PTHR11690:SF227">
    <property type="entry name" value="AMILORIDE-SENSITIVE SODIUM CHANNEL"/>
    <property type="match status" value="1"/>
</dbReference>
<keyword evidence="2 11" id="KW-0813">Transport</keyword>
<keyword evidence="14" id="KW-1185">Reference proteome</keyword>
<evidence type="ECO:0000256" key="8">
    <source>
        <dbReference type="ARBA" id="ARBA00023136"/>
    </source>
</evidence>
<dbReference type="GO" id="GO:0005886">
    <property type="term" value="C:plasma membrane"/>
    <property type="evidence" value="ECO:0007669"/>
    <property type="project" value="TreeGrafter"/>
</dbReference>
<keyword evidence="8" id="KW-0472">Membrane</keyword>
<comment type="caution">
    <text evidence="13">The sequence shown here is derived from an EMBL/GenBank/DDBJ whole genome shotgun (WGS) entry which is preliminary data.</text>
</comment>
<organism evidence="13 14">
    <name type="scientific">Macrostomum lignano</name>
    <dbReference type="NCBI Taxonomy" id="282301"/>
    <lineage>
        <taxon>Eukaryota</taxon>
        <taxon>Metazoa</taxon>
        <taxon>Spiralia</taxon>
        <taxon>Lophotrochozoa</taxon>
        <taxon>Platyhelminthes</taxon>
        <taxon>Rhabditophora</taxon>
        <taxon>Macrostomorpha</taxon>
        <taxon>Macrostomida</taxon>
        <taxon>Macrostomidae</taxon>
        <taxon>Macrostomum</taxon>
    </lineage>
</organism>
<dbReference type="STRING" id="282301.A0A267E4J1"/>
<keyword evidence="4 11" id="KW-0812">Transmembrane</keyword>
<dbReference type="GO" id="GO:0015280">
    <property type="term" value="F:ligand-gated sodium channel activity"/>
    <property type="evidence" value="ECO:0007669"/>
    <property type="project" value="TreeGrafter"/>
</dbReference>
<keyword evidence="10 11" id="KW-0407">Ion channel</keyword>
<keyword evidence="12" id="KW-0175">Coiled coil</keyword>
<dbReference type="PANTHER" id="PTHR11690">
    <property type="entry name" value="AMILORIDE-SENSITIVE SODIUM CHANNEL-RELATED"/>
    <property type="match status" value="1"/>
</dbReference>
<comment type="similarity">
    <text evidence="11">Belongs to the amiloride-sensitive sodium channel (TC 1.A.6) family.</text>
</comment>
<keyword evidence="9 11" id="KW-0739">Sodium transport</keyword>
<keyword evidence="6" id="KW-0915">Sodium</keyword>
<dbReference type="Pfam" id="PF00858">
    <property type="entry name" value="ASC"/>
    <property type="match status" value="1"/>
</dbReference>
<keyword evidence="3 11" id="KW-0894">Sodium channel</keyword>
<dbReference type="Gene3D" id="2.60.470.10">
    <property type="entry name" value="Acid-sensing ion channels like domains"/>
    <property type="match status" value="1"/>
</dbReference>
<evidence type="ECO:0000256" key="2">
    <source>
        <dbReference type="ARBA" id="ARBA00022448"/>
    </source>
</evidence>
<evidence type="ECO:0000256" key="9">
    <source>
        <dbReference type="ARBA" id="ARBA00023201"/>
    </source>
</evidence>
<reference evidence="13 14" key="1">
    <citation type="submission" date="2017-06" db="EMBL/GenBank/DDBJ databases">
        <title>A platform for efficient transgenesis in Macrostomum lignano, a flatworm model organism for stem cell research.</title>
        <authorList>
            <person name="Berezikov E."/>
        </authorList>
    </citation>
    <scope>NUCLEOTIDE SEQUENCE [LARGE SCALE GENOMIC DNA]</scope>
    <source>
        <strain evidence="13">DV1</strain>
        <tissue evidence="13">Whole organism</tissue>
    </source>
</reference>
<evidence type="ECO:0000256" key="1">
    <source>
        <dbReference type="ARBA" id="ARBA00004141"/>
    </source>
</evidence>
<evidence type="ECO:0000256" key="12">
    <source>
        <dbReference type="SAM" id="Coils"/>
    </source>
</evidence>
<feature type="coiled-coil region" evidence="12">
    <location>
        <begin position="545"/>
        <end position="572"/>
    </location>
</feature>
<dbReference type="Proteomes" id="UP000215902">
    <property type="component" value="Unassembled WGS sequence"/>
</dbReference>
<name>A0A267E4J1_9PLAT</name>
<keyword evidence="5" id="KW-1133">Transmembrane helix</keyword>
<accession>A0A267E4J1</accession>
<dbReference type="OrthoDB" id="5917794at2759"/>
<sequence>MHIGESSFLEAFSSGPYCFFLDSERLNAGLCDVPYCASSEKFDCVKSNSRASLAHYTGQMNRSRSGKDCMPWSRLWNVQEDMMYFHGIELFGKMVRLLIQTPDRIEDTSDNFCRPASIVIDVLETDSGAFKRQIVSGSVPVCFPAAAQLHMSSGRISLQNFFLIGVEKCNIPVCSSKTVVRGAFTDSVGSHLLARQFSNDLSIGLADCTFAGQKCTKEHFVNIDHPQLGMCHQFLKQSFIANMSSTQLAGSQLSITYFTDSTDCKGKTVEEIPEMNCAFRNGMSTDTGSLAFKAVIVPEDSFPWSSKGIDVAASQRMDVQLRFERYSRLSTASRPCLETTEPIVYRLPTWEKSMSNEDPKVWDAADWMAVAKDWKEMIARFRAMLLLPNSSSVLTATERQFNVSDREDCINSYIVQQFIENCNCLPSILPVKVDLFDQYSYCFEVKDIRNLSIDLETRYNEQVSRINQYEFEAMKRCQSPCRTDGYSVRYVTYPWPNLKTARSIPLLEKLASNYGYPTSISELRGVANFYQVYLKSESIKRVPFANQSAKDILSFEKELESLQNRLARLTVQAWTSSSQEITEEEAYPTKNLVADIGGALGLWSGISILTLCELLELLIYISRGLARRTQQNPSRERQQTAAGGVSQLDPEAVGLESGKIAL</sequence>
<dbReference type="Gene3D" id="1.10.287.770">
    <property type="entry name" value="YojJ-like"/>
    <property type="match status" value="1"/>
</dbReference>
<dbReference type="InterPro" id="IPR001873">
    <property type="entry name" value="ENaC"/>
</dbReference>
<protein>
    <submittedName>
        <fullName evidence="13">Uncharacterized protein</fullName>
    </submittedName>
</protein>
<evidence type="ECO:0000256" key="6">
    <source>
        <dbReference type="ARBA" id="ARBA00023053"/>
    </source>
</evidence>
<proteinExistence type="inferred from homology"/>
<evidence type="ECO:0000256" key="7">
    <source>
        <dbReference type="ARBA" id="ARBA00023065"/>
    </source>
</evidence>
<dbReference type="EMBL" id="NIVC01002701">
    <property type="protein sequence ID" value="PAA55834.1"/>
    <property type="molecule type" value="Genomic_DNA"/>
</dbReference>
<evidence type="ECO:0000256" key="5">
    <source>
        <dbReference type="ARBA" id="ARBA00022989"/>
    </source>
</evidence>